<organism evidence="4 5">
    <name type="scientific">Sphingomonas swuensis</name>
    <dbReference type="NCBI Taxonomy" id="977800"/>
    <lineage>
        <taxon>Bacteria</taxon>
        <taxon>Pseudomonadati</taxon>
        <taxon>Pseudomonadota</taxon>
        <taxon>Alphaproteobacteria</taxon>
        <taxon>Sphingomonadales</taxon>
        <taxon>Sphingomonadaceae</taxon>
        <taxon>Sphingomonas</taxon>
    </lineage>
</organism>
<protein>
    <submittedName>
        <fullName evidence="4">Response regulator</fullName>
    </submittedName>
</protein>
<dbReference type="SMART" id="SM00448">
    <property type="entry name" value="REC"/>
    <property type="match status" value="1"/>
</dbReference>
<dbReference type="Proteomes" id="UP001500235">
    <property type="component" value="Unassembled WGS sequence"/>
</dbReference>
<feature type="modified residue" description="4-aspartylphosphate" evidence="2">
    <location>
        <position position="56"/>
    </location>
</feature>
<evidence type="ECO:0000256" key="1">
    <source>
        <dbReference type="ARBA" id="ARBA00022553"/>
    </source>
</evidence>
<evidence type="ECO:0000313" key="5">
    <source>
        <dbReference type="Proteomes" id="UP001500235"/>
    </source>
</evidence>
<dbReference type="PANTHER" id="PTHR44591:SF24">
    <property type="entry name" value="PROTEIN-GLUTAMATE METHYLESTERASE_PROTEIN-GLUTAMINE GLUTAMINASE 1"/>
    <property type="match status" value="1"/>
</dbReference>
<reference evidence="5" key="1">
    <citation type="journal article" date="2019" name="Int. J. Syst. Evol. Microbiol.">
        <title>The Global Catalogue of Microorganisms (GCM) 10K type strain sequencing project: providing services to taxonomists for standard genome sequencing and annotation.</title>
        <authorList>
            <consortium name="The Broad Institute Genomics Platform"/>
            <consortium name="The Broad Institute Genome Sequencing Center for Infectious Disease"/>
            <person name="Wu L."/>
            <person name="Ma J."/>
        </authorList>
    </citation>
    <scope>NUCLEOTIDE SEQUENCE [LARGE SCALE GENOMIC DNA]</scope>
    <source>
        <strain evidence="5">JCM 17563</strain>
    </source>
</reference>
<keyword evidence="5" id="KW-1185">Reference proteome</keyword>
<dbReference type="InterPro" id="IPR001789">
    <property type="entry name" value="Sig_transdc_resp-reg_receiver"/>
</dbReference>
<name>A0ABP7TAB5_9SPHN</name>
<dbReference type="Gene3D" id="3.40.50.2300">
    <property type="match status" value="1"/>
</dbReference>
<dbReference type="InterPro" id="IPR050595">
    <property type="entry name" value="Bact_response_regulator"/>
</dbReference>
<accession>A0ABP7TAB5</accession>
<dbReference type="Pfam" id="PF00072">
    <property type="entry name" value="Response_reg"/>
    <property type="match status" value="1"/>
</dbReference>
<gene>
    <name evidence="4" type="ORF">GCM10022280_24800</name>
</gene>
<comment type="caution">
    <text evidence="4">The sequence shown here is derived from an EMBL/GenBank/DDBJ whole genome shotgun (WGS) entry which is preliminary data.</text>
</comment>
<dbReference type="PROSITE" id="PS50110">
    <property type="entry name" value="RESPONSE_REGULATORY"/>
    <property type="match status" value="1"/>
</dbReference>
<dbReference type="SUPFAM" id="SSF52172">
    <property type="entry name" value="CheY-like"/>
    <property type="match status" value="1"/>
</dbReference>
<feature type="domain" description="Response regulatory" evidence="3">
    <location>
        <begin position="6"/>
        <end position="115"/>
    </location>
</feature>
<dbReference type="InterPro" id="IPR011006">
    <property type="entry name" value="CheY-like_superfamily"/>
</dbReference>
<evidence type="ECO:0000313" key="4">
    <source>
        <dbReference type="EMBL" id="GAA4023135.1"/>
    </source>
</evidence>
<proteinExistence type="predicted"/>
<evidence type="ECO:0000256" key="2">
    <source>
        <dbReference type="PROSITE-ProRule" id="PRU00169"/>
    </source>
</evidence>
<dbReference type="RefSeq" id="WP_344707707.1">
    <property type="nucleotide sequence ID" value="NZ_BAABBQ010000001.1"/>
</dbReference>
<keyword evidence="1 2" id="KW-0597">Phosphoprotein</keyword>
<evidence type="ECO:0000259" key="3">
    <source>
        <dbReference type="PROSITE" id="PS50110"/>
    </source>
</evidence>
<dbReference type="PANTHER" id="PTHR44591">
    <property type="entry name" value="STRESS RESPONSE REGULATOR PROTEIN 1"/>
    <property type="match status" value="1"/>
</dbReference>
<dbReference type="EMBL" id="BAABBQ010000001">
    <property type="protein sequence ID" value="GAA4023135.1"/>
    <property type="molecule type" value="Genomic_DNA"/>
</dbReference>
<sequence length="116" mass="12561">MTERRRILLVEDEPMIAFALEDIVSDLGYEVVGPAHRLADALVLAANQELDGAILDVNLNEVSSFPVADLLKERGIPFMFATGYAEGGVDWTGEVVVIAKPYGRDQLAQALASLFA</sequence>